<evidence type="ECO:0000313" key="1">
    <source>
        <dbReference type="EMBL" id="OWY32862.1"/>
    </source>
</evidence>
<dbReference type="Gene3D" id="2.40.30.20">
    <property type="match status" value="1"/>
</dbReference>
<name>A0A225SPC3_9BURK</name>
<evidence type="ECO:0000313" key="2">
    <source>
        <dbReference type="Proteomes" id="UP000214747"/>
    </source>
</evidence>
<dbReference type="EMBL" id="NJGV01000022">
    <property type="protein sequence ID" value="OWY32862.1"/>
    <property type="molecule type" value="Genomic_DNA"/>
</dbReference>
<dbReference type="InterPro" id="IPR021098">
    <property type="entry name" value="Phage_P22_Gp10"/>
</dbReference>
<dbReference type="AlphaFoldDB" id="A0A225SPC3"/>
<keyword evidence="2" id="KW-1185">Reference proteome</keyword>
<dbReference type="Proteomes" id="UP000214747">
    <property type="component" value="Unassembled WGS sequence"/>
</dbReference>
<accession>A0A225SPC3</accession>
<sequence length="527" mass="57596">MSAQRRINVLSEVSATPDKGALSLYSMPGLTLFSDLGDTPVRGMIEYQDFMYVVHRGTFYEINNAGVATPRGSIGTTTGRVQLSQNGLQIGLADGAAGYMYTLDRRARTIQTLTSVGALATMVTNEAHGRKTGETIIIAGATPAAYNGTFTVTVVDDVTMTFTLLSSPGTPASPAGAYTVDSSFTRVTSELFVNPFDITWGRHYFIWGFNDSGQFQLSAIDDGTQADGLDFGEAESEPDRLVRVMFDHGELVLPGTNTTEYWGSSTGDLAFSPQPGSTAQFGVAAPWSMVKFNDSIAALMRNELGQVQVMFLQNHVWAPLNGTDMNFTNEINTYANVDDATGLAYNLGGHPIYQINFPTAGKSWRYDAATGDWSELQSGLKGGRHRGEIAVNYLNKIRISDFENGKIYTLDPEAVTDNGMQRPWEITSRHLFQNLNDFRTGAIFLDFEVGVGLVSGQGQDPQVMLQVSRDNGKTWGNELWRSLGKVGEYRRRIVFRRLGHGRDFVFRLRVTDPVNVTLAAAGVLADA</sequence>
<comment type="caution">
    <text evidence="1">The sequence shown here is derived from an EMBL/GenBank/DDBJ whole genome shotgun (WGS) entry which is preliminary data.</text>
</comment>
<reference evidence="1 2" key="1">
    <citation type="journal article" date="2010" name="Int. J. Syst. Evol. Microbiol.">
        <title>Reclassification of Herbaspirillum putei as a later heterotypic synonym of Herbaspirillum huttiense, with the description of H. huttiense subsp. huttiense subsp. nov. and H. huttiense subsp. putei subsp. nov., comb. nov., and description of Herbaspirillum aquaticum sp. nov.</title>
        <authorList>
            <person name="Dobritsa A.P."/>
            <person name="Reddy M.C."/>
            <person name="Samadpour M."/>
        </authorList>
    </citation>
    <scope>NUCLEOTIDE SEQUENCE [LARGE SCALE GENOMIC DNA]</scope>
    <source>
        <strain evidence="1 2">IEH 4430</strain>
    </source>
</reference>
<dbReference type="Pfam" id="PF11134">
    <property type="entry name" value="Phage_stabilise"/>
    <property type="match status" value="1"/>
</dbReference>
<protein>
    <submittedName>
        <fullName evidence="1">Uncharacterized protein</fullName>
    </submittedName>
</protein>
<organism evidence="1 2">
    <name type="scientific">Herbaspirillum aquaticum</name>
    <dbReference type="NCBI Taxonomy" id="568783"/>
    <lineage>
        <taxon>Bacteria</taxon>
        <taxon>Pseudomonadati</taxon>
        <taxon>Pseudomonadota</taxon>
        <taxon>Betaproteobacteria</taxon>
        <taxon>Burkholderiales</taxon>
        <taxon>Oxalobacteraceae</taxon>
        <taxon>Herbaspirillum</taxon>
    </lineage>
</organism>
<gene>
    <name evidence="1" type="ORF">CEJ45_19390</name>
</gene>
<proteinExistence type="predicted"/>
<dbReference type="InterPro" id="IPR023366">
    <property type="entry name" value="ATP_synth_asu-like_sf"/>
</dbReference>